<evidence type="ECO:0000256" key="4">
    <source>
        <dbReference type="ARBA" id="ARBA00022670"/>
    </source>
</evidence>
<gene>
    <name evidence="14" type="ORF">C2E20_2826</name>
</gene>
<keyword evidence="4" id="KW-0645">Protease</keyword>
<evidence type="ECO:0000256" key="10">
    <source>
        <dbReference type="ARBA" id="ARBA00023049"/>
    </source>
</evidence>
<dbReference type="PANTHER" id="PTHR39188:SF3">
    <property type="entry name" value="STAGE IV SPORULATION PROTEIN FB"/>
    <property type="match status" value="1"/>
</dbReference>
<keyword evidence="15" id="KW-1185">Reference proteome</keyword>
<keyword evidence="5 12" id="KW-0812">Transmembrane</keyword>
<evidence type="ECO:0000313" key="15">
    <source>
        <dbReference type="Proteomes" id="UP000239649"/>
    </source>
</evidence>
<keyword evidence="7" id="KW-0378">Hydrolase</keyword>
<feature type="domain" description="Peptidase M50" evidence="13">
    <location>
        <begin position="57"/>
        <end position="196"/>
    </location>
</feature>
<keyword evidence="6" id="KW-0479">Metal-binding</keyword>
<feature type="transmembrane region" description="Helical" evidence="12">
    <location>
        <begin position="76"/>
        <end position="95"/>
    </location>
</feature>
<evidence type="ECO:0000256" key="3">
    <source>
        <dbReference type="ARBA" id="ARBA00007931"/>
    </source>
</evidence>
<keyword evidence="11 12" id="KW-0472">Membrane</keyword>
<feature type="transmembrane region" description="Helical" evidence="12">
    <location>
        <begin position="149"/>
        <end position="171"/>
    </location>
</feature>
<sequence length="288" mass="29705">MSSSFHTASLPLGSLFGVPVRMHMTFPIFFALGLVAEGLSYSGWAAVGWAALMFGPILLVTVLLHELGHSLAARRLGGHAEGILLWPLGGLAYLAHSSGPKADLLIALAGPATHIPQFLVWFAILFPLHHAATGSWTPSLTIPNPSWSFGLAVVAGACQLNIALAAFNLLLPAYPLDGGRVFADTLLLAGVAPERAAKATAGVAVVGGCAVVGLGIWQSSYMTIAVGLWMLYSTWGLVEAIRRGAVAQHPMFCFDGDGAGGGGAAAMQAQLPAVGTSGYCRYGGEGEV</sequence>
<dbReference type="AlphaFoldDB" id="A0A2P6VIQ0"/>
<proteinExistence type="inferred from homology"/>
<protein>
    <submittedName>
        <fullName evidence="14">Peptidase M50</fullName>
    </submittedName>
</protein>
<dbReference type="GO" id="GO:0046872">
    <property type="term" value="F:metal ion binding"/>
    <property type="evidence" value="ECO:0007669"/>
    <property type="project" value="UniProtKB-KW"/>
</dbReference>
<evidence type="ECO:0000256" key="7">
    <source>
        <dbReference type="ARBA" id="ARBA00022801"/>
    </source>
</evidence>
<evidence type="ECO:0000313" key="14">
    <source>
        <dbReference type="EMBL" id="PSC73964.1"/>
    </source>
</evidence>
<feature type="transmembrane region" description="Helical" evidence="12">
    <location>
        <begin position="12"/>
        <end position="35"/>
    </location>
</feature>
<dbReference type="Pfam" id="PF02163">
    <property type="entry name" value="Peptidase_M50"/>
    <property type="match status" value="1"/>
</dbReference>
<comment type="cofactor">
    <cofactor evidence="1">
        <name>Zn(2+)</name>
        <dbReference type="ChEBI" id="CHEBI:29105"/>
    </cofactor>
</comment>
<dbReference type="PANTHER" id="PTHR39188">
    <property type="entry name" value="MEMBRANE-ASSOCIATED ZINC METALLOPROTEASE M50B"/>
    <property type="match status" value="1"/>
</dbReference>
<dbReference type="GO" id="GO:0008237">
    <property type="term" value="F:metallopeptidase activity"/>
    <property type="evidence" value="ECO:0007669"/>
    <property type="project" value="UniProtKB-KW"/>
</dbReference>
<comment type="caution">
    <text evidence="14">The sequence shown here is derived from an EMBL/GenBank/DDBJ whole genome shotgun (WGS) entry which is preliminary data.</text>
</comment>
<organism evidence="14 15">
    <name type="scientific">Micractinium conductrix</name>
    <dbReference type="NCBI Taxonomy" id="554055"/>
    <lineage>
        <taxon>Eukaryota</taxon>
        <taxon>Viridiplantae</taxon>
        <taxon>Chlorophyta</taxon>
        <taxon>core chlorophytes</taxon>
        <taxon>Trebouxiophyceae</taxon>
        <taxon>Chlorellales</taxon>
        <taxon>Chlorellaceae</taxon>
        <taxon>Chlorella clade</taxon>
        <taxon>Micractinium</taxon>
    </lineage>
</organism>
<dbReference type="GO" id="GO:0016020">
    <property type="term" value="C:membrane"/>
    <property type="evidence" value="ECO:0007669"/>
    <property type="project" value="UniProtKB-SubCell"/>
</dbReference>
<dbReference type="Proteomes" id="UP000239649">
    <property type="component" value="Unassembled WGS sequence"/>
</dbReference>
<dbReference type="InterPro" id="IPR008915">
    <property type="entry name" value="Peptidase_M50"/>
</dbReference>
<accession>A0A2P6VIQ0</accession>
<name>A0A2P6VIQ0_9CHLO</name>
<keyword evidence="9 12" id="KW-1133">Transmembrane helix</keyword>
<evidence type="ECO:0000256" key="8">
    <source>
        <dbReference type="ARBA" id="ARBA00022833"/>
    </source>
</evidence>
<dbReference type="GO" id="GO:0006508">
    <property type="term" value="P:proteolysis"/>
    <property type="evidence" value="ECO:0007669"/>
    <property type="project" value="UniProtKB-KW"/>
</dbReference>
<feature type="transmembrane region" description="Helical" evidence="12">
    <location>
        <begin position="41"/>
        <end position="64"/>
    </location>
</feature>
<dbReference type="OrthoDB" id="497749at2759"/>
<keyword evidence="10" id="KW-0482">Metalloprotease</keyword>
<comment type="subcellular location">
    <subcellularLocation>
        <location evidence="2">Membrane</location>
        <topology evidence="2">Multi-pass membrane protein</topology>
    </subcellularLocation>
</comment>
<dbReference type="EMBL" id="LHPF02000005">
    <property type="protein sequence ID" value="PSC73964.1"/>
    <property type="molecule type" value="Genomic_DNA"/>
</dbReference>
<comment type="similarity">
    <text evidence="3">Belongs to the peptidase M50B family.</text>
</comment>
<evidence type="ECO:0000256" key="9">
    <source>
        <dbReference type="ARBA" id="ARBA00022989"/>
    </source>
</evidence>
<evidence type="ECO:0000259" key="13">
    <source>
        <dbReference type="Pfam" id="PF02163"/>
    </source>
</evidence>
<evidence type="ECO:0000256" key="6">
    <source>
        <dbReference type="ARBA" id="ARBA00022723"/>
    </source>
</evidence>
<evidence type="ECO:0000256" key="2">
    <source>
        <dbReference type="ARBA" id="ARBA00004141"/>
    </source>
</evidence>
<evidence type="ECO:0000256" key="11">
    <source>
        <dbReference type="ARBA" id="ARBA00023136"/>
    </source>
</evidence>
<evidence type="ECO:0000256" key="1">
    <source>
        <dbReference type="ARBA" id="ARBA00001947"/>
    </source>
</evidence>
<feature type="transmembrane region" description="Helical" evidence="12">
    <location>
        <begin position="115"/>
        <end position="137"/>
    </location>
</feature>
<keyword evidence="8" id="KW-0862">Zinc</keyword>
<evidence type="ECO:0000256" key="5">
    <source>
        <dbReference type="ARBA" id="ARBA00022692"/>
    </source>
</evidence>
<evidence type="ECO:0000256" key="12">
    <source>
        <dbReference type="SAM" id="Phobius"/>
    </source>
</evidence>
<reference evidence="14 15" key="1">
    <citation type="journal article" date="2018" name="Plant J.">
        <title>Genome sequences of Chlorella sorokiniana UTEX 1602 and Micractinium conductrix SAG 241.80: implications to maltose excretion by a green alga.</title>
        <authorList>
            <person name="Arriola M.B."/>
            <person name="Velmurugan N."/>
            <person name="Zhang Y."/>
            <person name="Plunkett M.H."/>
            <person name="Hondzo H."/>
            <person name="Barney B.M."/>
        </authorList>
    </citation>
    <scope>NUCLEOTIDE SEQUENCE [LARGE SCALE GENOMIC DNA]</scope>
    <source>
        <strain evidence="14 15">SAG 241.80</strain>
    </source>
</reference>